<evidence type="ECO:0000259" key="2">
    <source>
        <dbReference type="Pfam" id="PF13229"/>
    </source>
</evidence>
<accession>A0A9D7SC79</accession>
<protein>
    <submittedName>
        <fullName evidence="3">Right-handed parallel beta-helix repeat-containing protein</fullName>
    </submittedName>
</protein>
<dbReference type="Gene3D" id="2.160.20.10">
    <property type="entry name" value="Single-stranded right-handed beta-helix, Pectin lyase-like"/>
    <property type="match status" value="1"/>
</dbReference>
<feature type="chain" id="PRO_5039128440" evidence="1">
    <location>
        <begin position="23"/>
        <end position="423"/>
    </location>
</feature>
<comment type="caution">
    <text evidence="3">The sequence shown here is derived from an EMBL/GenBank/DDBJ whole genome shotgun (WGS) entry which is preliminary data.</text>
</comment>
<organism evidence="3 4">
    <name type="scientific">Candidatus Defluviibacterium haderslevense</name>
    <dbReference type="NCBI Taxonomy" id="2981993"/>
    <lineage>
        <taxon>Bacteria</taxon>
        <taxon>Pseudomonadati</taxon>
        <taxon>Bacteroidota</taxon>
        <taxon>Saprospiria</taxon>
        <taxon>Saprospirales</taxon>
        <taxon>Saprospiraceae</taxon>
        <taxon>Candidatus Defluviibacterium</taxon>
    </lineage>
</organism>
<sequence length="423" mass="47137">MIKSFQLLLFILGIWLNSSTQAFSTNYYFSQSLGNDAYTGRISNPNTGMTDGPKKSMSALNTLLNSVVKAGDSIFLRRGDIWSGPTGIETQNTHGTTNQYILIGAYGTGPKPIIDKTQAGQVLLCRGSSTYESSYLIFQNLSLTSSISNGTRPEGVYINESFYNLKPHHIILDSLYISNCQSGMILYQHDIVVKNCTLFNNGNMNQGHGIFASANDILFQNNLLDSNGCGSYFVHTMYISNSNNVRFEGNEIKRADDGLKLRNSTNLIIKNNVIHDMHIHTIHVGGDNMFGTKNVIIEGNVIYNAPQGVTINSESGTQTLLSEQIIIRNNILPSHIYISNNGPVKDIYIYNNLIYNADQQNALLLLNPVNPINIQIKNNIFYKTTSTPNFTLIHIPSSTGLKGITFDHNLLYFNSKWNTFPYW</sequence>
<feature type="domain" description="Right handed beta helix" evidence="2">
    <location>
        <begin position="236"/>
        <end position="353"/>
    </location>
</feature>
<dbReference type="AlphaFoldDB" id="A0A9D7SC79"/>
<evidence type="ECO:0000313" key="3">
    <source>
        <dbReference type="EMBL" id="MBK9718519.1"/>
    </source>
</evidence>
<dbReference type="SMART" id="SM00710">
    <property type="entry name" value="PbH1"/>
    <property type="match status" value="6"/>
</dbReference>
<dbReference type="InterPro" id="IPR011050">
    <property type="entry name" value="Pectin_lyase_fold/virulence"/>
</dbReference>
<evidence type="ECO:0000256" key="1">
    <source>
        <dbReference type="SAM" id="SignalP"/>
    </source>
</evidence>
<feature type="signal peptide" evidence="1">
    <location>
        <begin position="1"/>
        <end position="22"/>
    </location>
</feature>
<dbReference type="Pfam" id="PF13229">
    <property type="entry name" value="Beta_helix"/>
    <property type="match status" value="1"/>
</dbReference>
<keyword evidence="1" id="KW-0732">Signal</keyword>
<reference evidence="3 4" key="1">
    <citation type="submission" date="2020-10" db="EMBL/GenBank/DDBJ databases">
        <title>Connecting structure to function with the recovery of over 1000 high-quality activated sludge metagenome-assembled genomes encoding full-length rRNA genes using long-read sequencing.</title>
        <authorList>
            <person name="Singleton C.M."/>
            <person name="Petriglieri F."/>
            <person name="Kristensen J.M."/>
            <person name="Kirkegaard R.H."/>
            <person name="Michaelsen T.Y."/>
            <person name="Andersen M.H."/>
            <person name="Karst S.M."/>
            <person name="Dueholm M.S."/>
            <person name="Nielsen P.H."/>
            <person name="Albertsen M."/>
        </authorList>
    </citation>
    <scope>NUCLEOTIDE SEQUENCE [LARGE SCALE GENOMIC DNA]</scope>
    <source>
        <strain evidence="3">Ribe_18-Q3-R11-54_BAT3C.373</strain>
    </source>
</reference>
<dbReference type="InterPro" id="IPR006626">
    <property type="entry name" value="PbH1"/>
</dbReference>
<dbReference type="SUPFAM" id="SSF51126">
    <property type="entry name" value="Pectin lyase-like"/>
    <property type="match status" value="1"/>
</dbReference>
<evidence type="ECO:0000313" key="4">
    <source>
        <dbReference type="Proteomes" id="UP000808349"/>
    </source>
</evidence>
<gene>
    <name evidence="3" type="ORF">IPO85_13600</name>
</gene>
<proteinExistence type="predicted"/>
<name>A0A9D7SC79_9BACT</name>
<dbReference type="EMBL" id="JADKFW010000010">
    <property type="protein sequence ID" value="MBK9718519.1"/>
    <property type="molecule type" value="Genomic_DNA"/>
</dbReference>
<dbReference type="Proteomes" id="UP000808349">
    <property type="component" value="Unassembled WGS sequence"/>
</dbReference>
<dbReference type="InterPro" id="IPR012334">
    <property type="entry name" value="Pectin_lyas_fold"/>
</dbReference>
<dbReference type="InterPro" id="IPR039448">
    <property type="entry name" value="Beta_helix"/>
</dbReference>